<dbReference type="Gene3D" id="1.10.287.130">
    <property type="match status" value="1"/>
</dbReference>
<dbReference type="InterPro" id="IPR003594">
    <property type="entry name" value="HATPase_dom"/>
</dbReference>
<dbReference type="PANTHER" id="PTHR43304:SF1">
    <property type="entry name" value="PAC DOMAIN-CONTAINING PROTEIN"/>
    <property type="match status" value="1"/>
</dbReference>
<keyword evidence="7" id="KW-0808">Transferase</keyword>
<dbReference type="InterPro" id="IPR036890">
    <property type="entry name" value="HATPase_C_sf"/>
</dbReference>
<evidence type="ECO:0000256" key="11">
    <source>
        <dbReference type="ARBA" id="ARBA00022777"/>
    </source>
</evidence>
<dbReference type="PROSITE" id="PS50113">
    <property type="entry name" value="PAC"/>
    <property type="match status" value="1"/>
</dbReference>
<dbReference type="Gene3D" id="3.30.565.10">
    <property type="entry name" value="Histidine kinase-like ATPase, C-terminal domain"/>
    <property type="match status" value="1"/>
</dbReference>
<keyword evidence="4" id="KW-1003">Cell membrane</keyword>
<evidence type="ECO:0000256" key="8">
    <source>
        <dbReference type="ARBA" id="ARBA00022692"/>
    </source>
</evidence>
<comment type="catalytic activity">
    <reaction evidence="1">
        <text>ATP + protein L-histidine = ADP + protein N-phospho-L-histidine.</text>
        <dbReference type="EC" id="2.7.13.3"/>
    </reaction>
</comment>
<dbReference type="InterPro" id="IPR001610">
    <property type="entry name" value="PAC"/>
</dbReference>
<keyword evidence="13" id="KW-0472">Membrane</keyword>
<dbReference type="GO" id="GO:0005886">
    <property type="term" value="C:plasma membrane"/>
    <property type="evidence" value="ECO:0007669"/>
    <property type="project" value="UniProtKB-SubCell"/>
</dbReference>
<dbReference type="STRING" id="570519.SAMN04488116_1826"/>
<dbReference type="Pfam" id="PF02518">
    <property type="entry name" value="HATPase_c"/>
    <property type="match status" value="1"/>
</dbReference>
<dbReference type="InterPro" id="IPR004358">
    <property type="entry name" value="Sig_transdc_His_kin-like_C"/>
</dbReference>
<dbReference type="InterPro" id="IPR005467">
    <property type="entry name" value="His_kinase_dom"/>
</dbReference>
<dbReference type="InterPro" id="IPR000014">
    <property type="entry name" value="PAS"/>
</dbReference>
<feature type="domain" description="Histidine kinase" evidence="14">
    <location>
        <begin position="388"/>
        <end position="601"/>
    </location>
</feature>
<keyword evidence="11" id="KW-0418">Kinase</keyword>
<evidence type="ECO:0000256" key="4">
    <source>
        <dbReference type="ARBA" id="ARBA00022475"/>
    </source>
</evidence>
<keyword evidence="5" id="KW-0997">Cell inner membrane</keyword>
<evidence type="ECO:0000256" key="5">
    <source>
        <dbReference type="ARBA" id="ARBA00022519"/>
    </source>
</evidence>
<protein>
    <recommendedName>
        <fullName evidence="3">histidine kinase</fullName>
        <ecNumber evidence="3">2.7.13.3</ecNumber>
    </recommendedName>
</protein>
<evidence type="ECO:0000313" key="17">
    <source>
        <dbReference type="EMBL" id="SHG57224.1"/>
    </source>
</evidence>
<dbReference type="OrthoDB" id="5522855at2"/>
<feature type="domain" description="PAS" evidence="15">
    <location>
        <begin position="243"/>
        <end position="315"/>
    </location>
</feature>
<dbReference type="Pfam" id="PF13426">
    <property type="entry name" value="PAS_9"/>
    <property type="match status" value="1"/>
</dbReference>
<evidence type="ECO:0000256" key="2">
    <source>
        <dbReference type="ARBA" id="ARBA00004429"/>
    </source>
</evidence>
<dbReference type="SMART" id="SM00086">
    <property type="entry name" value="PAC"/>
    <property type="match status" value="2"/>
</dbReference>
<evidence type="ECO:0000259" key="15">
    <source>
        <dbReference type="PROSITE" id="PS50112"/>
    </source>
</evidence>
<name>A0A1M5KWN0_9FLAO</name>
<evidence type="ECO:0000259" key="14">
    <source>
        <dbReference type="PROSITE" id="PS50109"/>
    </source>
</evidence>
<keyword evidence="10" id="KW-0547">Nucleotide-binding</keyword>
<evidence type="ECO:0000259" key="16">
    <source>
        <dbReference type="PROSITE" id="PS50113"/>
    </source>
</evidence>
<dbReference type="Gene3D" id="2.10.70.100">
    <property type="match status" value="1"/>
</dbReference>
<dbReference type="GO" id="GO:0000166">
    <property type="term" value="F:nucleotide binding"/>
    <property type="evidence" value="ECO:0007669"/>
    <property type="project" value="UniProtKB-KW"/>
</dbReference>
<keyword evidence="8" id="KW-0812">Transmembrane</keyword>
<dbReference type="Proteomes" id="UP000184532">
    <property type="component" value="Unassembled WGS sequence"/>
</dbReference>
<keyword evidence="12" id="KW-1133">Transmembrane helix</keyword>
<dbReference type="GO" id="GO:0000155">
    <property type="term" value="F:phosphorelay sensor kinase activity"/>
    <property type="evidence" value="ECO:0007669"/>
    <property type="project" value="InterPro"/>
</dbReference>
<dbReference type="CDD" id="cd00130">
    <property type="entry name" value="PAS"/>
    <property type="match status" value="1"/>
</dbReference>
<evidence type="ECO:0000256" key="7">
    <source>
        <dbReference type="ARBA" id="ARBA00022679"/>
    </source>
</evidence>
<dbReference type="Pfam" id="PF08447">
    <property type="entry name" value="PAS_3"/>
    <property type="match status" value="1"/>
</dbReference>
<dbReference type="Gene3D" id="3.30.450.20">
    <property type="entry name" value="PAS domain"/>
    <property type="match status" value="2"/>
</dbReference>
<evidence type="ECO:0000256" key="1">
    <source>
        <dbReference type="ARBA" id="ARBA00000085"/>
    </source>
</evidence>
<dbReference type="PANTHER" id="PTHR43304">
    <property type="entry name" value="PHYTOCHROME-LIKE PROTEIN CPH1"/>
    <property type="match status" value="1"/>
</dbReference>
<dbReference type="PRINTS" id="PR00344">
    <property type="entry name" value="BCTRLSENSOR"/>
</dbReference>
<dbReference type="PROSITE" id="PS50109">
    <property type="entry name" value="HIS_KIN"/>
    <property type="match status" value="1"/>
</dbReference>
<organism evidence="17 18">
    <name type="scientific">Flagellimonas flava</name>
    <dbReference type="NCBI Taxonomy" id="570519"/>
    <lineage>
        <taxon>Bacteria</taxon>
        <taxon>Pseudomonadati</taxon>
        <taxon>Bacteroidota</taxon>
        <taxon>Flavobacteriia</taxon>
        <taxon>Flavobacteriales</taxon>
        <taxon>Flavobacteriaceae</taxon>
        <taxon>Flagellimonas</taxon>
    </lineage>
</organism>
<comment type="subcellular location">
    <subcellularLocation>
        <location evidence="2">Cell inner membrane</location>
        <topology evidence="2">Multi-pass membrane protein</topology>
    </subcellularLocation>
</comment>
<dbReference type="FunFam" id="2.10.70.100:FF:000001">
    <property type="entry name" value="Sensory transduction histidine kinase"/>
    <property type="match status" value="1"/>
</dbReference>
<sequence>MKPAAQIYGGIANLPLPVALINQKLELEECSNTLLELFNLDSARNKPVNLGELVGASSYDLAKLHKRLLDGNISKEYISHVCPKGALKWFKLIAYPIQDGQHYYLHFEDVTQKKLSLDLALQAERIARIGSWEVDLINNSVTWSAMTREIHEVPEHFVPNLDTGLNFYKEGEHRDRIVGVVSEAIEKGSPYDVELIIVTAKGNEKWVRAIGNAEIINGKASRLFGVFQDIDKRKRESLKYQALTDRMRVAVESSNIGIWDYDIVNNGLVWDDNMYKLYQVKKEDFTGVVEAWEGTIHPDDKERSLKAVEDAITGKSKFNTEFRIITSHGTIRHIHGQGKVFRDEQGNPIRMIGANTDVSRIKKVDNRLRQLLNTTEKQNKSLLNFAHIVSHNLRSNSSNLSMLTGMLLEKKDPSKQQRFLEMIRISSERLDETVVQLNEVIKIQTDPDQKFQWVGVKETLSSVLESVNALIAETKPDIQVKIDENLRIYAIKPYVASVFLNLLTNSIKYRKQGQQLKLKINALDAGDHIVISFTDNGKGIDLEKHGAKLFGMYKTFHGNKDARGIGLFISKNQMDAMNAKITVESMEGKGATFQLYFPPHKLNTTHE</sequence>
<dbReference type="SUPFAM" id="SSF55874">
    <property type="entry name" value="ATPase domain of HSP90 chaperone/DNA topoisomerase II/histidine kinase"/>
    <property type="match status" value="1"/>
</dbReference>
<dbReference type="SMART" id="SM00387">
    <property type="entry name" value="HATPase_c"/>
    <property type="match status" value="1"/>
</dbReference>
<gene>
    <name evidence="17" type="ORF">SAMN04488116_1826</name>
</gene>
<feature type="domain" description="PAC" evidence="16">
    <location>
        <begin position="318"/>
        <end position="370"/>
    </location>
</feature>
<reference evidence="18" key="1">
    <citation type="submission" date="2016-11" db="EMBL/GenBank/DDBJ databases">
        <authorList>
            <person name="Varghese N."/>
            <person name="Submissions S."/>
        </authorList>
    </citation>
    <scope>NUCLEOTIDE SEQUENCE [LARGE SCALE GENOMIC DNA]</scope>
    <source>
        <strain evidence="18">DSM 22638</strain>
    </source>
</reference>
<keyword evidence="18" id="KW-1185">Reference proteome</keyword>
<keyword evidence="6" id="KW-0597">Phosphoprotein</keyword>
<dbReference type="PROSITE" id="PS50112">
    <property type="entry name" value="PAS"/>
    <property type="match status" value="1"/>
</dbReference>
<dbReference type="InterPro" id="IPR035965">
    <property type="entry name" value="PAS-like_dom_sf"/>
</dbReference>
<accession>A0A1M5KWN0</accession>
<dbReference type="InterPro" id="IPR036097">
    <property type="entry name" value="HisK_dim/P_sf"/>
</dbReference>
<dbReference type="EC" id="2.7.13.3" evidence="3"/>
<dbReference type="NCBIfam" id="TIGR00229">
    <property type="entry name" value="sensory_box"/>
    <property type="match status" value="1"/>
</dbReference>
<dbReference type="InterPro" id="IPR052162">
    <property type="entry name" value="Sensor_kinase/Photoreceptor"/>
</dbReference>
<evidence type="ECO:0000256" key="12">
    <source>
        <dbReference type="ARBA" id="ARBA00022989"/>
    </source>
</evidence>
<proteinExistence type="predicted"/>
<dbReference type="EMBL" id="FQWL01000002">
    <property type="protein sequence ID" value="SHG57224.1"/>
    <property type="molecule type" value="Genomic_DNA"/>
</dbReference>
<dbReference type="SUPFAM" id="SSF55785">
    <property type="entry name" value="PYP-like sensor domain (PAS domain)"/>
    <property type="match status" value="2"/>
</dbReference>
<evidence type="ECO:0000256" key="9">
    <source>
        <dbReference type="ARBA" id="ARBA00022737"/>
    </source>
</evidence>
<evidence type="ECO:0000256" key="3">
    <source>
        <dbReference type="ARBA" id="ARBA00012438"/>
    </source>
</evidence>
<evidence type="ECO:0000256" key="6">
    <source>
        <dbReference type="ARBA" id="ARBA00022553"/>
    </source>
</evidence>
<dbReference type="SUPFAM" id="SSF47384">
    <property type="entry name" value="Homodimeric domain of signal transducing histidine kinase"/>
    <property type="match status" value="1"/>
</dbReference>
<evidence type="ECO:0000313" key="18">
    <source>
        <dbReference type="Proteomes" id="UP000184532"/>
    </source>
</evidence>
<dbReference type="InterPro" id="IPR013655">
    <property type="entry name" value="PAS_fold_3"/>
</dbReference>
<dbReference type="AlphaFoldDB" id="A0A1M5KWN0"/>
<evidence type="ECO:0000256" key="10">
    <source>
        <dbReference type="ARBA" id="ARBA00022741"/>
    </source>
</evidence>
<evidence type="ECO:0000256" key="13">
    <source>
        <dbReference type="ARBA" id="ARBA00023136"/>
    </source>
</evidence>
<dbReference type="RefSeq" id="WP_073178576.1">
    <property type="nucleotide sequence ID" value="NZ_FQWL01000002.1"/>
</dbReference>
<dbReference type="InterPro" id="IPR000700">
    <property type="entry name" value="PAS-assoc_C"/>
</dbReference>
<keyword evidence="9" id="KW-0677">Repeat</keyword>